<evidence type="ECO:0000313" key="6">
    <source>
        <dbReference type="Proteomes" id="UP000226442"/>
    </source>
</evidence>
<dbReference type="AlphaFoldDB" id="A0A2G4EZD8"/>
<evidence type="ECO:0000259" key="4">
    <source>
        <dbReference type="PROSITE" id="PS51063"/>
    </source>
</evidence>
<keyword evidence="1" id="KW-0805">Transcription regulation</keyword>
<accession>A0A2G4EZD8</accession>
<evidence type="ECO:0000256" key="3">
    <source>
        <dbReference type="ARBA" id="ARBA00023163"/>
    </source>
</evidence>
<dbReference type="InterPro" id="IPR018490">
    <property type="entry name" value="cNMP-bd_dom_sf"/>
</dbReference>
<dbReference type="SUPFAM" id="SSF46785">
    <property type="entry name" value="Winged helix' DNA-binding domain"/>
    <property type="match status" value="1"/>
</dbReference>
<organism evidence="5 6">
    <name type="scientific">Tychonema bourrellyi FEM_GT703</name>
    <dbReference type="NCBI Taxonomy" id="2040638"/>
    <lineage>
        <taxon>Bacteria</taxon>
        <taxon>Bacillati</taxon>
        <taxon>Cyanobacteriota</taxon>
        <taxon>Cyanophyceae</taxon>
        <taxon>Oscillatoriophycideae</taxon>
        <taxon>Oscillatoriales</taxon>
        <taxon>Microcoleaceae</taxon>
        <taxon>Tychonema</taxon>
    </lineage>
</organism>
<proteinExistence type="predicted"/>
<feature type="domain" description="HTH crp-type" evidence="4">
    <location>
        <begin position="114"/>
        <end position="187"/>
    </location>
</feature>
<dbReference type="Proteomes" id="UP000226442">
    <property type="component" value="Unassembled WGS sequence"/>
</dbReference>
<dbReference type="PROSITE" id="PS51063">
    <property type="entry name" value="HTH_CRP_2"/>
    <property type="match status" value="1"/>
</dbReference>
<dbReference type="InterPro" id="IPR036390">
    <property type="entry name" value="WH_DNA-bd_sf"/>
</dbReference>
<keyword evidence="6" id="KW-1185">Reference proteome</keyword>
<dbReference type="SMART" id="SM00419">
    <property type="entry name" value="HTH_CRP"/>
    <property type="match status" value="1"/>
</dbReference>
<keyword evidence="3" id="KW-0804">Transcription</keyword>
<evidence type="ECO:0000256" key="2">
    <source>
        <dbReference type="ARBA" id="ARBA00023125"/>
    </source>
</evidence>
<dbReference type="Gene3D" id="1.10.10.10">
    <property type="entry name" value="Winged helix-like DNA-binding domain superfamily/Winged helix DNA-binding domain"/>
    <property type="match status" value="1"/>
</dbReference>
<name>A0A2G4EZD8_9CYAN</name>
<comment type="caution">
    <text evidence="5">The sequence shown here is derived from an EMBL/GenBank/DDBJ whole genome shotgun (WGS) entry which is preliminary data.</text>
</comment>
<dbReference type="PRINTS" id="PR00034">
    <property type="entry name" value="HTHCRP"/>
</dbReference>
<dbReference type="Pfam" id="PF13545">
    <property type="entry name" value="HTH_Crp_2"/>
    <property type="match status" value="1"/>
</dbReference>
<evidence type="ECO:0000256" key="1">
    <source>
        <dbReference type="ARBA" id="ARBA00023015"/>
    </source>
</evidence>
<dbReference type="InterPro" id="IPR012318">
    <property type="entry name" value="HTH_CRP"/>
</dbReference>
<dbReference type="SUPFAM" id="SSF51206">
    <property type="entry name" value="cAMP-binding domain-like"/>
    <property type="match status" value="1"/>
</dbReference>
<reference evidence="5" key="1">
    <citation type="submission" date="2017-10" db="EMBL/GenBank/DDBJ databases">
        <title>Draft genome sequence of the planktic cyanobacteria Tychonema bourrellyi isolated from alpine lentic freshwater.</title>
        <authorList>
            <person name="Tett A."/>
            <person name="Armanini F."/>
            <person name="Asnicar F."/>
            <person name="Boscaini A."/>
            <person name="Pasolli E."/>
            <person name="Zolfo M."/>
            <person name="Donati C."/>
            <person name="Salmaso N."/>
            <person name="Segata N."/>
        </authorList>
    </citation>
    <scope>NUCLEOTIDE SEQUENCE</scope>
    <source>
        <strain evidence="5">FEM_GT703</strain>
    </source>
</reference>
<dbReference type="InterPro" id="IPR036388">
    <property type="entry name" value="WH-like_DNA-bd_sf"/>
</dbReference>
<dbReference type="GO" id="GO:0003677">
    <property type="term" value="F:DNA binding"/>
    <property type="evidence" value="ECO:0007669"/>
    <property type="project" value="UniProtKB-KW"/>
</dbReference>
<protein>
    <submittedName>
        <fullName evidence="5">Crp/Fnr family transcriptional regulator</fullName>
    </submittedName>
</protein>
<keyword evidence="2" id="KW-0238">DNA-binding</keyword>
<dbReference type="InterPro" id="IPR018335">
    <property type="entry name" value="Tscrpt_reg_HTH_Crp-type_CS"/>
</dbReference>
<dbReference type="RefSeq" id="WP_096830049.1">
    <property type="nucleotide sequence ID" value="NZ_NXIB02000075.1"/>
</dbReference>
<dbReference type="GO" id="GO:0003700">
    <property type="term" value="F:DNA-binding transcription factor activity"/>
    <property type="evidence" value="ECO:0007669"/>
    <property type="project" value="InterPro"/>
</dbReference>
<dbReference type="PROSITE" id="PS00042">
    <property type="entry name" value="HTH_CRP_1"/>
    <property type="match status" value="1"/>
</dbReference>
<dbReference type="CDD" id="cd00092">
    <property type="entry name" value="HTH_CRP"/>
    <property type="match status" value="1"/>
</dbReference>
<dbReference type="EMBL" id="NXIB02000075">
    <property type="protein sequence ID" value="PHX54869.1"/>
    <property type="molecule type" value="Genomic_DNA"/>
</dbReference>
<gene>
    <name evidence="5" type="ORF">CP500_013845</name>
</gene>
<sequence length="194" mass="22456">MTISSLSAQTFEETKRHIFSRRAYLPNRNNALWQIETGVVRTVTWLEDGTIITLGLWGSGDAIGKPISKCDPYQMECLSKVEAILLSADRWLNRDILLNHIQQAEEFMVMRGYKKVDFMLYKLLNWLAKKFGSEIEKGHLIDMNLTHQDIAEILGTSRVTVTRTLGIFEQQGLIERLPLHRIILQPSEVWHYEI</sequence>
<dbReference type="OrthoDB" id="581549at2"/>
<evidence type="ECO:0000313" key="5">
    <source>
        <dbReference type="EMBL" id="PHX54869.1"/>
    </source>
</evidence>